<comment type="caution">
    <text evidence="2">The sequence shown here is derived from an EMBL/GenBank/DDBJ whole genome shotgun (WGS) entry which is preliminary data.</text>
</comment>
<dbReference type="Gene3D" id="3.30.1150.10">
    <property type="match status" value="1"/>
</dbReference>
<keyword evidence="3" id="KW-1185">Reference proteome</keyword>
<name>A0A254NDI9_9BURK</name>
<reference evidence="2 3" key="1">
    <citation type="journal article" date="2007" name="Int. J. Syst. Evol. Microbiol.">
        <title>Description of Pelomonas aquatica sp. nov. and Pelomonas puraquae sp. nov., isolated from industrial and haemodialysis water.</title>
        <authorList>
            <person name="Gomila M."/>
            <person name="Bowien B."/>
            <person name="Falsen E."/>
            <person name="Moore E.R."/>
            <person name="Lalucat J."/>
        </authorList>
    </citation>
    <scope>NUCLEOTIDE SEQUENCE [LARGE SCALE GENOMIC DNA]</scope>
    <source>
        <strain evidence="2 3">CCUG 52769</strain>
    </source>
</reference>
<proteinExistence type="predicted"/>
<dbReference type="Proteomes" id="UP000197446">
    <property type="component" value="Unassembled WGS sequence"/>
</dbReference>
<evidence type="ECO:0000313" key="2">
    <source>
        <dbReference type="EMBL" id="OWR06016.1"/>
    </source>
</evidence>
<evidence type="ECO:0000313" key="3">
    <source>
        <dbReference type="Proteomes" id="UP000197446"/>
    </source>
</evidence>
<dbReference type="EMBL" id="NISI01000001">
    <property type="protein sequence ID" value="OWR06016.1"/>
    <property type="molecule type" value="Genomic_DNA"/>
</dbReference>
<accession>A0A254NDI9</accession>
<evidence type="ECO:0008006" key="4">
    <source>
        <dbReference type="Google" id="ProtNLM"/>
    </source>
</evidence>
<evidence type="ECO:0000256" key="1">
    <source>
        <dbReference type="SAM" id="MobiDB-lite"/>
    </source>
</evidence>
<protein>
    <recommendedName>
        <fullName evidence="4">TonB C-terminal domain-containing protein</fullName>
    </recommendedName>
</protein>
<sequence length="207" mass="21643">MPAPAARRGLPSWAVAAALLLHLALLVSGAQALGDWKREHLLPRPSSTPPALKVRSVTAQAAATPSPEPPRPVLTASAGGAVLTPLQPAEVAAVVPPGAVVEPAVYVPRALLTVGPVARAPVLLDWPANWLARGAYRGVLKLYLDEQGRVKRVEPDEDMSLPGPLYEVAREAFMAASFSPGELNGQAVKTVMRVEVEFDGVGAAQPP</sequence>
<organism evidence="2 3">
    <name type="scientific">Roseateles puraquae</name>
    <dbReference type="NCBI Taxonomy" id="431059"/>
    <lineage>
        <taxon>Bacteria</taxon>
        <taxon>Pseudomonadati</taxon>
        <taxon>Pseudomonadota</taxon>
        <taxon>Betaproteobacteria</taxon>
        <taxon>Burkholderiales</taxon>
        <taxon>Sphaerotilaceae</taxon>
        <taxon>Roseateles</taxon>
    </lineage>
</organism>
<gene>
    <name evidence="2" type="ORF">CDO81_06185</name>
</gene>
<feature type="region of interest" description="Disordered" evidence="1">
    <location>
        <begin position="41"/>
        <end position="76"/>
    </location>
</feature>
<dbReference type="AlphaFoldDB" id="A0A254NDI9"/>